<comment type="caution">
    <text evidence="1">The sequence shown here is derived from an EMBL/GenBank/DDBJ whole genome shotgun (WGS) entry which is preliminary data.</text>
</comment>
<dbReference type="EMBL" id="JALIGE010000075">
    <property type="protein sequence ID" value="MCS2162620.1"/>
    <property type="molecule type" value="Genomic_DNA"/>
</dbReference>
<gene>
    <name evidence="1" type="ORF">MUU47_16135</name>
</gene>
<dbReference type="Proteomes" id="UP001205357">
    <property type="component" value="Unassembled WGS sequence"/>
</dbReference>
<sequence>MNWFKDIFGFEESVYAETQANFYLEGGLLHTRTQPPRSFYAGTLTLPSLAELRAEINSLAPTSDEKLKLSNLAADAHDLHRWPETNGALVQVASQFNLLEMPGPGTTPEQGISGYQYDHTQGPACAMACAAATVFRNYLVQIGDQVGQTQSNQLNTLEDLDRAINIPGIRMQNGYALLQPETIEAIGQYIQTLDVASLDDLRQRLRIGLHSDTEVTIPGVAKTQRVSQVLCSALPVAYHRGSSRYWAPFASLVLEASYEATLLAGVLNFHRTGNPRVYLTLVGGGAFGNETDWILSSLKRALRLVRHHPLEVILVSYRHVPQELVMLVEEFNADI</sequence>
<keyword evidence="2" id="KW-1185">Reference proteome</keyword>
<dbReference type="PANTHER" id="PTHR35609">
    <property type="entry name" value="MACRO DOMAIN-CONTAINING PROTEIN"/>
    <property type="match status" value="1"/>
</dbReference>
<evidence type="ECO:0000313" key="2">
    <source>
        <dbReference type="Proteomes" id="UP001205357"/>
    </source>
</evidence>
<protein>
    <submittedName>
        <fullName evidence="1">Uncharacterized protein</fullName>
    </submittedName>
</protein>
<proteinExistence type="predicted"/>
<evidence type="ECO:0000313" key="1">
    <source>
        <dbReference type="EMBL" id="MCS2162620.1"/>
    </source>
</evidence>
<name>A0ABT2E432_9ENTR</name>
<reference evidence="1 2" key="1">
    <citation type="submission" date="2022-04" db="EMBL/GenBank/DDBJ databases">
        <title>Proposal of a three novel species of Scandinavium, Scandinavium hiltneri, Scandinavium manionii, Scandinavium tedordense.</title>
        <authorList>
            <person name="Maddock D.W."/>
            <person name="Brady C.L."/>
            <person name="Denman S."/>
            <person name="Arnold D."/>
        </authorList>
    </citation>
    <scope>NUCLEOTIDE SEQUENCE [LARGE SCALE GENOMIC DNA]</scope>
    <source>
        <strain evidence="1 2">H11S7</strain>
    </source>
</reference>
<accession>A0ABT2E432</accession>
<dbReference type="PANTHER" id="PTHR35609:SF1">
    <property type="entry name" value="MACRO DOMAIN-CONTAINING PROTEIN"/>
    <property type="match status" value="1"/>
</dbReference>
<organism evidence="1 2">
    <name type="scientific">Scandinavium hiltneri</name>
    <dbReference type="NCBI Taxonomy" id="2926519"/>
    <lineage>
        <taxon>Bacteria</taxon>
        <taxon>Pseudomonadati</taxon>
        <taxon>Pseudomonadota</taxon>
        <taxon>Gammaproteobacteria</taxon>
        <taxon>Enterobacterales</taxon>
        <taxon>Enterobacteriaceae</taxon>
        <taxon>Scandinavium</taxon>
    </lineage>
</organism>
<dbReference type="RefSeq" id="WP_258989159.1">
    <property type="nucleotide sequence ID" value="NZ_JALIGE010000075.1"/>
</dbReference>